<dbReference type="PANTHER" id="PTHR30026:SF20">
    <property type="entry name" value="OUTER MEMBRANE PROTEIN TOLC"/>
    <property type="match status" value="1"/>
</dbReference>
<keyword evidence="3" id="KW-0813">Transport</keyword>
<evidence type="ECO:0000256" key="1">
    <source>
        <dbReference type="ARBA" id="ARBA00004442"/>
    </source>
</evidence>
<dbReference type="SUPFAM" id="SSF56954">
    <property type="entry name" value="Outer membrane efflux proteins (OEP)"/>
    <property type="match status" value="1"/>
</dbReference>
<dbReference type="InterPro" id="IPR003423">
    <property type="entry name" value="OMP_efflux"/>
</dbReference>
<dbReference type="RefSeq" id="WP_390297011.1">
    <property type="nucleotide sequence ID" value="NZ_JBHULI010000001.1"/>
</dbReference>
<dbReference type="Pfam" id="PF02321">
    <property type="entry name" value="OEP"/>
    <property type="match status" value="2"/>
</dbReference>
<keyword evidence="9" id="KW-0732">Signal</keyword>
<keyword evidence="6" id="KW-0472">Membrane</keyword>
<keyword evidence="11" id="KW-1185">Reference proteome</keyword>
<evidence type="ECO:0000256" key="7">
    <source>
        <dbReference type="ARBA" id="ARBA00023237"/>
    </source>
</evidence>
<feature type="chain" id="PRO_5045537100" evidence="9">
    <location>
        <begin position="20"/>
        <end position="489"/>
    </location>
</feature>
<keyword evidence="8" id="KW-0175">Coiled coil</keyword>
<name>A0ABW5JFZ4_9BACT</name>
<organism evidence="10 11">
    <name type="scientific">Gracilimonas halophila</name>
    <dbReference type="NCBI Taxonomy" id="1834464"/>
    <lineage>
        <taxon>Bacteria</taxon>
        <taxon>Pseudomonadati</taxon>
        <taxon>Balneolota</taxon>
        <taxon>Balneolia</taxon>
        <taxon>Balneolales</taxon>
        <taxon>Balneolaceae</taxon>
        <taxon>Gracilimonas</taxon>
    </lineage>
</organism>
<comment type="subcellular location">
    <subcellularLocation>
        <location evidence="1">Cell outer membrane</location>
    </subcellularLocation>
</comment>
<evidence type="ECO:0000256" key="8">
    <source>
        <dbReference type="SAM" id="Coils"/>
    </source>
</evidence>
<keyword evidence="7" id="KW-0998">Cell outer membrane</keyword>
<evidence type="ECO:0000256" key="5">
    <source>
        <dbReference type="ARBA" id="ARBA00022692"/>
    </source>
</evidence>
<keyword evidence="5" id="KW-0812">Transmembrane</keyword>
<reference evidence="11" key="1">
    <citation type="journal article" date="2019" name="Int. J. Syst. Evol. Microbiol.">
        <title>The Global Catalogue of Microorganisms (GCM) 10K type strain sequencing project: providing services to taxonomists for standard genome sequencing and annotation.</title>
        <authorList>
            <consortium name="The Broad Institute Genomics Platform"/>
            <consortium name="The Broad Institute Genome Sequencing Center for Infectious Disease"/>
            <person name="Wu L."/>
            <person name="Ma J."/>
        </authorList>
    </citation>
    <scope>NUCLEOTIDE SEQUENCE [LARGE SCALE GENOMIC DNA]</scope>
    <source>
        <strain evidence="11">KCTC 52042</strain>
    </source>
</reference>
<gene>
    <name evidence="10" type="ORF">ACFSVN_00565</name>
</gene>
<dbReference type="InterPro" id="IPR051906">
    <property type="entry name" value="TolC-like"/>
</dbReference>
<comment type="similarity">
    <text evidence="2">Belongs to the outer membrane factor (OMF) (TC 1.B.17) family.</text>
</comment>
<keyword evidence="4" id="KW-1134">Transmembrane beta strand</keyword>
<evidence type="ECO:0000256" key="9">
    <source>
        <dbReference type="SAM" id="SignalP"/>
    </source>
</evidence>
<dbReference type="Gene3D" id="1.20.1600.10">
    <property type="entry name" value="Outer membrane efflux proteins (OEP)"/>
    <property type="match status" value="1"/>
</dbReference>
<feature type="coiled-coil region" evidence="8">
    <location>
        <begin position="402"/>
        <end position="436"/>
    </location>
</feature>
<evidence type="ECO:0000313" key="11">
    <source>
        <dbReference type="Proteomes" id="UP001597460"/>
    </source>
</evidence>
<evidence type="ECO:0000256" key="2">
    <source>
        <dbReference type="ARBA" id="ARBA00007613"/>
    </source>
</evidence>
<protein>
    <submittedName>
        <fullName evidence="10">TolC family protein</fullName>
    </submittedName>
</protein>
<evidence type="ECO:0000256" key="3">
    <source>
        <dbReference type="ARBA" id="ARBA00022448"/>
    </source>
</evidence>
<dbReference type="Proteomes" id="UP001597460">
    <property type="component" value="Unassembled WGS sequence"/>
</dbReference>
<accession>A0ABW5JFZ4</accession>
<proteinExistence type="inferred from homology"/>
<feature type="coiled-coil region" evidence="8">
    <location>
        <begin position="166"/>
        <end position="193"/>
    </location>
</feature>
<sequence>MRSLLITVGLIVFSLNAYAQVKTDSLLNDAELTLEDAIQVAVANNPEVNQAILSVKDADELVDIAYSEVYPNISSSLNYTRNIEIPVSYLPAQIFDPNAPEGQLIGVPFGTDNNWQGGFTVQQNIFRGEVFVGLSTSEIYKAVQQENLRAVTQQIITRTRVAYYQVLIAKEQLRLQQTQIKRLEQNLNDNQARERAGLVDEYAVLQLEVQLSNQRPQLIEARYAVDEAYRNLKVALGIPLEIDFEIKGNLNSFDIIATDVVSDENAGIKRIDQMNPFTFEKKNDEWSSLIEDRGDVRVLDARLSLNEKEIQAVKSRFLPTITASYNLQWSAAQSGSPKFFQNPEPNTAPNRIQSLAINVSLPLFEGFKRKSDVQRAQIARKDIEVQQRAAKLAAENEIASSAEQLNKSYETATARKQALSQAEEGYQRALKRLENGIGSQMEVTDAELQVRHAEVDYALMVFQYLSAKAQYDLATGQVPFVDTIEMDIE</sequence>
<comment type="caution">
    <text evidence="10">The sequence shown here is derived from an EMBL/GenBank/DDBJ whole genome shotgun (WGS) entry which is preliminary data.</text>
</comment>
<evidence type="ECO:0000313" key="10">
    <source>
        <dbReference type="EMBL" id="MFD2530932.1"/>
    </source>
</evidence>
<dbReference type="PANTHER" id="PTHR30026">
    <property type="entry name" value="OUTER MEMBRANE PROTEIN TOLC"/>
    <property type="match status" value="1"/>
</dbReference>
<evidence type="ECO:0000256" key="6">
    <source>
        <dbReference type="ARBA" id="ARBA00023136"/>
    </source>
</evidence>
<feature type="signal peptide" evidence="9">
    <location>
        <begin position="1"/>
        <end position="19"/>
    </location>
</feature>
<evidence type="ECO:0000256" key="4">
    <source>
        <dbReference type="ARBA" id="ARBA00022452"/>
    </source>
</evidence>
<dbReference type="EMBL" id="JBHULI010000001">
    <property type="protein sequence ID" value="MFD2530932.1"/>
    <property type="molecule type" value="Genomic_DNA"/>
</dbReference>